<gene>
    <name evidence="1" type="ORF">S06H3_13605</name>
</gene>
<dbReference type="EMBL" id="BARV01006646">
    <property type="protein sequence ID" value="GAI15516.1"/>
    <property type="molecule type" value="Genomic_DNA"/>
</dbReference>
<proteinExistence type="predicted"/>
<name>X1MBR0_9ZZZZ</name>
<evidence type="ECO:0000313" key="1">
    <source>
        <dbReference type="EMBL" id="GAI15516.1"/>
    </source>
</evidence>
<protein>
    <submittedName>
        <fullName evidence="1">Uncharacterized protein</fullName>
    </submittedName>
</protein>
<comment type="caution">
    <text evidence="1">The sequence shown here is derived from an EMBL/GenBank/DDBJ whole genome shotgun (WGS) entry which is preliminary data.</text>
</comment>
<reference evidence="1" key="1">
    <citation type="journal article" date="2014" name="Front. Microbiol.">
        <title>High frequency of phylogenetically diverse reductive dehalogenase-homologous genes in deep subseafloor sedimentary metagenomes.</title>
        <authorList>
            <person name="Kawai M."/>
            <person name="Futagami T."/>
            <person name="Toyoda A."/>
            <person name="Takaki Y."/>
            <person name="Nishi S."/>
            <person name="Hori S."/>
            <person name="Arai W."/>
            <person name="Tsubouchi T."/>
            <person name="Morono Y."/>
            <person name="Uchiyama I."/>
            <person name="Ito T."/>
            <person name="Fujiyama A."/>
            <person name="Inagaki F."/>
            <person name="Takami H."/>
        </authorList>
    </citation>
    <scope>NUCLEOTIDE SEQUENCE</scope>
    <source>
        <strain evidence="1">Expedition CK06-06</strain>
    </source>
</reference>
<dbReference type="AlphaFoldDB" id="X1MBR0"/>
<sequence length="64" mass="7498">MKEEEKTEEVTEEGKKRYEFAEEICATLRKNLFTVRIVKFDPSKSGPKPKEIILTLRVGRKKTI</sequence>
<organism evidence="1">
    <name type="scientific">marine sediment metagenome</name>
    <dbReference type="NCBI Taxonomy" id="412755"/>
    <lineage>
        <taxon>unclassified sequences</taxon>
        <taxon>metagenomes</taxon>
        <taxon>ecological metagenomes</taxon>
    </lineage>
</organism>
<accession>X1MBR0</accession>